<dbReference type="InterPro" id="IPR003759">
    <property type="entry name" value="Cbl-bd_cap"/>
</dbReference>
<dbReference type="InterPro" id="IPR036724">
    <property type="entry name" value="Cobalamin-bd_sf"/>
</dbReference>
<organism evidence="2 3">
    <name type="scientific">Oleidesulfovibrio alaskensis (strain ATCC BAA-1058 / DSM 17464 / G20)</name>
    <name type="common">Desulfovibrio alaskensis</name>
    <dbReference type="NCBI Taxonomy" id="207559"/>
    <lineage>
        <taxon>Bacteria</taxon>
        <taxon>Pseudomonadati</taxon>
        <taxon>Thermodesulfobacteriota</taxon>
        <taxon>Desulfovibrionia</taxon>
        <taxon>Desulfovibrionales</taxon>
        <taxon>Desulfovibrionaceae</taxon>
        <taxon>Oleidesulfovibrio</taxon>
    </lineage>
</organism>
<dbReference type="HOGENOM" id="CLU_064060_1_1_7"/>
<dbReference type="InterPro" id="IPR036594">
    <property type="entry name" value="Meth_synthase_dom"/>
</dbReference>
<feature type="domain" description="B12-binding" evidence="1">
    <location>
        <begin position="100"/>
        <end position="224"/>
    </location>
</feature>
<keyword evidence="3" id="KW-1185">Reference proteome</keyword>
<name>Q30WR6_OLEA2</name>
<protein>
    <submittedName>
        <fullName evidence="2">Cobalamin B12-binding domain protein</fullName>
    </submittedName>
</protein>
<evidence type="ECO:0000313" key="2">
    <source>
        <dbReference type="EMBL" id="ABB39880.2"/>
    </source>
</evidence>
<dbReference type="Pfam" id="PF02607">
    <property type="entry name" value="B12-binding_2"/>
    <property type="match status" value="1"/>
</dbReference>
<dbReference type="KEGG" id="dde:Dde_3086"/>
<dbReference type="EMBL" id="CP000112">
    <property type="protein sequence ID" value="ABB39880.2"/>
    <property type="molecule type" value="Genomic_DNA"/>
</dbReference>
<reference evidence="2 3" key="1">
    <citation type="journal article" date="2011" name="J. Bacteriol.">
        <title>Complete genome sequence and updated annotation of Desulfovibrio alaskensis G20.</title>
        <authorList>
            <person name="Hauser L.J."/>
            <person name="Land M.L."/>
            <person name="Brown S.D."/>
            <person name="Larimer F."/>
            <person name="Keller K.L."/>
            <person name="Rapp-Giles B.J."/>
            <person name="Price M.N."/>
            <person name="Lin M."/>
            <person name="Bruce D.C."/>
            <person name="Detter J.C."/>
            <person name="Tapia R."/>
            <person name="Han C.S."/>
            <person name="Goodwin L.A."/>
            <person name="Cheng J.F."/>
            <person name="Pitluck S."/>
            <person name="Copeland A."/>
            <person name="Lucas S."/>
            <person name="Nolan M."/>
            <person name="Lapidus A.L."/>
            <person name="Palumbo A.V."/>
            <person name="Wall J.D."/>
        </authorList>
    </citation>
    <scope>NUCLEOTIDE SEQUENCE [LARGE SCALE GENOMIC DNA]</scope>
    <source>
        <strain evidence="3">ATCC BAA 1058 / DSM 17464 / G20</strain>
    </source>
</reference>
<dbReference type="RefSeq" id="WP_011368841.1">
    <property type="nucleotide sequence ID" value="NC_007519.1"/>
</dbReference>
<sequence length="224" mass="24094">MAAPTDRFHPCEAEKLAGTYLELMLQARRNDALRCIQKAIARGASLSDIYLKVLQPVMYETGRLWQTNAIDIAVEHYITAATQLTMAHIFPHALSKKRTGKKMVGGCLGSELHQLGLHMLCDLFESEGWDTYFMGAATPGKSFLTVVSDQHPDLLCISVTMQRGVPEVRETIELLRAKLGADCPKILVGGLPFILSPGLAAAVGADGTGTDGAQAVALATQLTS</sequence>
<dbReference type="STRING" id="207559.Dde_3086"/>
<dbReference type="Gene3D" id="1.10.1240.10">
    <property type="entry name" value="Methionine synthase domain"/>
    <property type="match status" value="1"/>
</dbReference>
<gene>
    <name evidence="2" type="ordered locus">Dde_3086</name>
</gene>
<dbReference type="Proteomes" id="UP000002710">
    <property type="component" value="Chromosome"/>
</dbReference>
<dbReference type="GO" id="GO:0031419">
    <property type="term" value="F:cobalamin binding"/>
    <property type="evidence" value="ECO:0007669"/>
    <property type="project" value="InterPro"/>
</dbReference>
<dbReference type="eggNOG" id="COG5012">
    <property type="taxonomic scope" value="Bacteria"/>
</dbReference>
<dbReference type="GO" id="GO:0046872">
    <property type="term" value="F:metal ion binding"/>
    <property type="evidence" value="ECO:0007669"/>
    <property type="project" value="InterPro"/>
</dbReference>
<dbReference type="AlphaFoldDB" id="Q30WR6"/>
<evidence type="ECO:0000313" key="3">
    <source>
        <dbReference type="Proteomes" id="UP000002710"/>
    </source>
</evidence>
<dbReference type="InterPro" id="IPR006158">
    <property type="entry name" value="Cobalamin-bd"/>
</dbReference>
<proteinExistence type="predicted"/>
<accession>Q30WR6</accession>
<dbReference type="SUPFAM" id="SSF52242">
    <property type="entry name" value="Cobalamin (vitamin B12)-binding domain"/>
    <property type="match status" value="1"/>
</dbReference>
<dbReference type="Pfam" id="PF02310">
    <property type="entry name" value="B12-binding"/>
    <property type="match status" value="1"/>
</dbReference>
<evidence type="ECO:0000259" key="1">
    <source>
        <dbReference type="PROSITE" id="PS51332"/>
    </source>
</evidence>
<dbReference type="PROSITE" id="PS51332">
    <property type="entry name" value="B12_BINDING"/>
    <property type="match status" value="1"/>
</dbReference>
<dbReference type="Gene3D" id="3.40.50.280">
    <property type="entry name" value="Cobalamin-binding domain"/>
    <property type="match status" value="1"/>
</dbReference>